<proteinExistence type="inferred from homology"/>
<evidence type="ECO:0000259" key="5">
    <source>
        <dbReference type="PROSITE" id="PS50893"/>
    </source>
</evidence>
<evidence type="ECO:0000256" key="1">
    <source>
        <dbReference type="ARBA" id="ARBA00005417"/>
    </source>
</evidence>
<dbReference type="Gene3D" id="3.40.50.300">
    <property type="entry name" value="P-loop containing nucleotide triphosphate hydrolases"/>
    <property type="match status" value="1"/>
</dbReference>
<dbReference type="Proteomes" id="UP000481852">
    <property type="component" value="Unassembled WGS sequence"/>
</dbReference>
<sequence>MGLEIMDLTKEFHGFKAVNRVSFSFDNNGVYGLLGVNGAGKTTLMRMICTLIHPTSGSITYDGKDIFELDGEYRKILGYLPQEFGFYPEFTVVDYLRYIASIKGLSQVAARKKVDLVLRQVGMEKSKRIKMKKLSGGMKRRVGIAQAILNDPQILILDEPTAGLDPNERIRFRNLISELSQNRIVLLSTHIISDIESVASRVFFMKDGEITLSGRVEEILGTVPAKVWICEMTPEEADRIQKQYSVSNRRLHQGSVELRVITEERPVENAREENLTLEDLFLYVFGEKGDDTNGEI</sequence>
<dbReference type="InterPro" id="IPR003439">
    <property type="entry name" value="ABC_transporter-like_ATP-bd"/>
</dbReference>
<dbReference type="InterPro" id="IPR017871">
    <property type="entry name" value="ABC_transporter-like_CS"/>
</dbReference>
<evidence type="ECO:0000256" key="3">
    <source>
        <dbReference type="ARBA" id="ARBA00022741"/>
    </source>
</evidence>
<dbReference type="GO" id="GO:0016887">
    <property type="term" value="F:ATP hydrolysis activity"/>
    <property type="evidence" value="ECO:0007669"/>
    <property type="project" value="InterPro"/>
</dbReference>
<dbReference type="SUPFAM" id="SSF52540">
    <property type="entry name" value="P-loop containing nucleoside triphosphate hydrolases"/>
    <property type="match status" value="1"/>
</dbReference>
<accession>A0A6L5X9H5</accession>
<dbReference type="SMART" id="SM00382">
    <property type="entry name" value="AAA"/>
    <property type="match status" value="1"/>
</dbReference>
<comment type="caution">
    <text evidence="6">The sequence shown here is derived from an EMBL/GenBank/DDBJ whole genome shotgun (WGS) entry which is preliminary data.</text>
</comment>
<dbReference type="EMBL" id="VULZ01000018">
    <property type="protein sequence ID" value="MSS15968.1"/>
    <property type="molecule type" value="Genomic_DNA"/>
</dbReference>
<reference evidence="6 7" key="1">
    <citation type="submission" date="2019-08" db="EMBL/GenBank/DDBJ databases">
        <title>In-depth cultivation of the pig gut microbiome towards novel bacterial diversity and tailored functional studies.</title>
        <authorList>
            <person name="Wylensek D."/>
            <person name="Hitch T.C.A."/>
            <person name="Clavel T."/>
        </authorList>
    </citation>
    <scope>NUCLEOTIDE SEQUENCE [LARGE SCALE GENOMIC DNA]</scope>
    <source>
        <strain evidence="6 7">Oil+RF-744-WCA-WT-11</strain>
    </source>
</reference>
<dbReference type="PANTHER" id="PTHR43335:SF2">
    <property type="entry name" value="ABC TRANSPORTER, ATP-BINDING PROTEIN"/>
    <property type="match status" value="1"/>
</dbReference>
<evidence type="ECO:0000256" key="2">
    <source>
        <dbReference type="ARBA" id="ARBA00022448"/>
    </source>
</evidence>
<organism evidence="6 7">
    <name type="scientific">Porcincola intestinalis</name>
    <dbReference type="NCBI Taxonomy" id="2606632"/>
    <lineage>
        <taxon>Bacteria</taxon>
        <taxon>Bacillati</taxon>
        <taxon>Bacillota</taxon>
        <taxon>Clostridia</taxon>
        <taxon>Lachnospirales</taxon>
        <taxon>Lachnospiraceae</taxon>
        <taxon>Porcincola</taxon>
    </lineage>
</organism>
<dbReference type="RefSeq" id="WP_154527339.1">
    <property type="nucleotide sequence ID" value="NZ_VULZ01000018.1"/>
</dbReference>
<feature type="domain" description="ABC transporter" evidence="5">
    <location>
        <begin position="3"/>
        <end position="232"/>
    </location>
</feature>
<dbReference type="InterPro" id="IPR003593">
    <property type="entry name" value="AAA+_ATPase"/>
</dbReference>
<name>A0A6L5X9H5_9FIRM</name>
<evidence type="ECO:0000313" key="7">
    <source>
        <dbReference type="Proteomes" id="UP000481852"/>
    </source>
</evidence>
<protein>
    <submittedName>
        <fullName evidence="6">ABC transporter ATP-binding protein</fullName>
    </submittedName>
</protein>
<dbReference type="PROSITE" id="PS50893">
    <property type="entry name" value="ABC_TRANSPORTER_2"/>
    <property type="match status" value="1"/>
</dbReference>
<dbReference type="AlphaFoldDB" id="A0A6L5X9H5"/>
<keyword evidence="7" id="KW-1185">Reference proteome</keyword>
<gene>
    <name evidence="6" type="ORF">FYJ35_13195</name>
</gene>
<keyword evidence="4 6" id="KW-0067">ATP-binding</keyword>
<dbReference type="GO" id="GO:0005524">
    <property type="term" value="F:ATP binding"/>
    <property type="evidence" value="ECO:0007669"/>
    <property type="project" value="UniProtKB-KW"/>
</dbReference>
<dbReference type="CDD" id="cd03264">
    <property type="entry name" value="ABC_drug_resistance_like"/>
    <property type="match status" value="1"/>
</dbReference>
<evidence type="ECO:0000256" key="4">
    <source>
        <dbReference type="ARBA" id="ARBA00022840"/>
    </source>
</evidence>
<dbReference type="InterPro" id="IPR027417">
    <property type="entry name" value="P-loop_NTPase"/>
</dbReference>
<dbReference type="PROSITE" id="PS00211">
    <property type="entry name" value="ABC_TRANSPORTER_1"/>
    <property type="match status" value="1"/>
</dbReference>
<evidence type="ECO:0000313" key="6">
    <source>
        <dbReference type="EMBL" id="MSS15968.1"/>
    </source>
</evidence>
<comment type="similarity">
    <text evidence="1">Belongs to the ABC transporter superfamily.</text>
</comment>
<keyword evidence="2" id="KW-0813">Transport</keyword>
<keyword evidence="3" id="KW-0547">Nucleotide-binding</keyword>
<dbReference type="PANTHER" id="PTHR43335">
    <property type="entry name" value="ABC TRANSPORTER, ATP-BINDING PROTEIN"/>
    <property type="match status" value="1"/>
</dbReference>
<dbReference type="Pfam" id="PF00005">
    <property type="entry name" value="ABC_tran"/>
    <property type="match status" value="1"/>
</dbReference>